<evidence type="ECO:0000313" key="2">
    <source>
        <dbReference type="EMBL" id="KAJ1126097.1"/>
    </source>
</evidence>
<dbReference type="Proteomes" id="UP001066276">
    <property type="component" value="Chromosome 7"/>
</dbReference>
<accession>A0AAV7PF80</accession>
<gene>
    <name evidence="2" type="ORF">NDU88_004507</name>
</gene>
<keyword evidence="3" id="KW-1185">Reference proteome</keyword>
<comment type="caution">
    <text evidence="2">The sequence shown here is derived from an EMBL/GenBank/DDBJ whole genome shotgun (WGS) entry which is preliminary data.</text>
</comment>
<name>A0AAV7PF80_PLEWA</name>
<organism evidence="2 3">
    <name type="scientific">Pleurodeles waltl</name>
    <name type="common">Iberian ribbed newt</name>
    <dbReference type="NCBI Taxonomy" id="8319"/>
    <lineage>
        <taxon>Eukaryota</taxon>
        <taxon>Metazoa</taxon>
        <taxon>Chordata</taxon>
        <taxon>Craniata</taxon>
        <taxon>Vertebrata</taxon>
        <taxon>Euteleostomi</taxon>
        <taxon>Amphibia</taxon>
        <taxon>Batrachia</taxon>
        <taxon>Caudata</taxon>
        <taxon>Salamandroidea</taxon>
        <taxon>Salamandridae</taxon>
        <taxon>Pleurodelinae</taxon>
        <taxon>Pleurodeles</taxon>
    </lineage>
</organism>
<sequence>MCPLAYTFSAFNKGDAHIVDRAELLTRGPRRGERGRGSVKARAREQRVGKRTQEEGLRERKESKTEREWKRASKRKLEKLQKKSAQGCGHARATQNKLDTSHEQETKGRQSHLERRTTILEDPAVFSGWRRSAILPPPCGTLSSSEMVHLRSSAVTHWSLKGFTKKGNSTMHPILVICCASLSLICVT</sequence>
<feature type="region of interest" description="Disordered" evidence="1">
    <location>
        <begin position="29"/>
        <end position="115"/>
    </location>
</feature>
<evidence type="ECO:0000256" key="1">
    <source>
        <dbReference type="SAM" id="MobiDB-lite"/>
    </source>
</evidence>
<feature type="compositionally biased region" description="Basic and acidic residues" evidence="1">
    <location>
        <begin position="29"/>
        <end position="71"/>
    </location>
</feature>
<feature type="compositionally biased region" description="Basic and acidic residues" evidence="1">
    <location>
        <begin position="99"/>
        <end position="115"/>
    </location>
</feature>
<proteinExistence type="predicted"/>
<reference evidence="2" key="1">
    <citation type="journal article" date="2022" name="bioRxiv">
        <title>Sequencing and chromosome-scale assembly of the giantPleurodeles waltlgenome.</title>
        <authorList>
            <person name="Brown T."/>
            <person name="Elewa A."/>
            <person name="Iarovenko S."/>
            <person name="Subramanian E."/>
            <person name="Araus A.J."/>
            <person name="Petzold A."/>
            <person name="Susuki M."/>
            <person name="Suzuki K.-i.T."/>
            <person name="Hayashi T."/>
            <person name="Toyoda A."/>
            <person name="Oliveira C."/>
            <person name="Osipova E."/>
            <person name="Leigh N.D."/>
            <person name="Simon A."/>
            <person name="Yun M.H."/>
        </authorList>
    </citation>
    <scope>NUCLEOTIDE SEQUENCE</scope>
    <source>
        <strain evidence="2">20211129_DDA</strain>
        <tissue evidence="2">Liver</tissue>
    </source>
</reference>
<dbReference type="EMBL" id="JANPWB010000011">
    <property type="protein sequence ID" value="KAJ1126097.1"/>
    <property type="molecule type" value="Genomic_DNA"/>
</dbReference>
<evidence type="ECO:0000313" key="3">
    <source>
        <dbReference type="Proteomes" id="UP001066276"/>
    </source>
</evidence>
<dbReference type="AlphaFoldDB" id="A0AAV7PF80"/>
<protein>
    <submittedName>
        <fullName evidence="2">Uncharacterized protein</fullName>
    </submittedName>
</protein>